<dbReference type="Gene3D" id="1.10.287.1490">
    <property type="match status" value="1"/>
</dbReference>
<dbReference type="EMBL" id="JACHVA010000033">
    <property type="protein sequence ID" value="MBC2600678.1"/>
    <property type="molecule type" value="Genomic_DNA"/>
</dbReference>
<dbReference type="Pfam" id="PF02591">
    <property type="entry name" value="Zn_ribbon_9"/>
    <property type="match status" value="1"/>
</dbReference>
<dbReference type="Pfam" id="PF24481">
    <property type="entry name" value="CT398_CC"/>
    <property type="match status" value="1"/>
</dbReference>
<dbReference type="PANTHER" id="PTHR39082">
    <property type="entry name" value="PHOSPHOLIPASE C-BETA-2-RELATED"/>
    <property type="match status" value="1"/>
</dbReference>
<dbReference type="RefSeq" id="WP_185691418.1">
    <property type="nucleotide sequence ID" value="NZ_JACHVA010000033.1"/>
</dbReference>
<reference evidence="4 5" key="1">
    <citation type="submission" date="2020-07" db="EMBL/GenBank/DDBJ databases">
        <authorList>
            <person name="Feng X."/>
        </authorList>
    </citation>
    <scope>NUCLEOTIDE SEQUENCE [LARGE SCALE GENOMIC DNA]</scope>
    <source>
        <strain evidence="4 5">JCM14086</strain>
    </source>
</reference>
<dbReference type="Proteomes" id="UP000525652">
    <property type="component" value="Unassembled WGS sequence"/>
</dbReference>
<dbReference type="InterPro" id="IPR056003">
    <property type="entry name" value="CT398_CC_hairpin"/>
</dbReference>
<evidence type="ECO:0000256" key="1">
    <source>
        <dbReference type="SAM" id="Coils"/>
    </source>
</evidence>
<dbReference type="InterPro" id="IPR003743">
    <property type="entry name" value="Zf-RING_7"/>
</dbReference>
<evidence type="ECO:0000313" key="5">
    <source>
        <dbReference type="Proteomes" id="UP000525652"/>
    </source>
</evidence>
<evidence type="ECO:0000259" key="3">
    <source>
        <dbReference type="Pfam" id="PF24481"/>
    </source>
</evidence>
<gene>
    <name evidence="4" type="ORF">H5P30_02665</name>
</gene>
<evidence type="ECO:0000313" key="4">
    <source>
        <dbReference type="EMBL" id="MBC2600678.1"/>
    </source>
</evidence>
<evidence type="ECO:0000259" key="2">
    <source>
        <dbReference type="Pfam" id="PF02591"/>
    </source>
</evidence>
<organism evidence="4 5">
    <name type="scientific">Puniceicoccus vermicola</name>
    <dbReference type="NCBI Taxonomy" id="388746"/>
    <lineage>
        <taxon>Bacteria</taxon>
        <taxon>Pseudomonadati</taxon>
        <taxon>Verrucomicrobiota</taxon>
        <taxon>Opitutia</taxon>
        <taxon>Puniceicoccales</taxon>
        <taxon>Puniceicoccaceae</taxon>
        <taxon>Puniceicoccus</taxon>
    </lineage>
</organism>
<feature type="domain" description="CT398-like coiled coil hairpin" evidence="3">
    <location>
        <begin position="49"/>
        <end position="204"/>
    </location>
</feature>
<protein>
    <recommendedName>
        <fullName evidence="6">C4-type zinc ribbon domain-containing protein</fullName>
    </recommendedName>
</protein>
<sequence length="252" mass="28790">MGNSVLADFVLVRDDSSRMPSNQMIPLLALQSRDLDLRKAVLSLQSFPQERARVEKEMAEEQQQLEAARNQVRESEVLRERMESDAEAAQEKIVKLKNQQLEVRKNEEYQALNHEIDSLKAKIDEIEEKEILLLDQIEEEKAAFAKNEAEVDKLMEGHRKTLARIDADEVRFRDQLSGMEEDIQSRRSEVDAGLLAQYDALWKQIKRPPVVVPLADHTCGGCHLRVSNDVDAAVQAFKVVTCDSCGRMLYLE</sequence>
<dbReference type="PANTHER" id="PTHR39082:SF1">
    <property type="entry name" value="SCAVENGER RECEPTOR CLASS A MEMBER 3"/>
    <property type="match status" value="1"/>
</dbReference>
<dbReference type="InterPro" id="IPR052376">
    <property type="entry name" value="Oxidative_Scav/Glycosyltrans"/>
</dbReference>
<accession>A0A7X1E378</accession>
<dbReference type="AlphaFoldDB" id="A0A7X1E378"/>
<proteinExistence type="predicted"/>
<feature type="coiled-coil region" evidence="1">
    <location>
        <begin position="51"/>
        <end position="143"/>
    </location>
</feature>
<feature type="domain" description="C4-type zinc ribbon" evidence="2">
    <location>
        <begin position="218"/>
        <end position="249"/>
    </location>
</feature>
<name>A0A7X1E378_9BACT</name>
<comment type="caution">
    <text evidence="4">The sequence shown here is derived from an EMBL/GenBank/DDBJ whole genome shotgun (WGS) entry which is preliminary data.</text>
</comment>
<keyword evidence="1" id="KW-0175">Coiled coil</keyword>
<keyword evidence="5" id="KW-1185">Reference proteome</keyword>
<evidence type="ECO:0008006" key="6">
    <source>
        <dbReference type="Google" id="ProtNLM"/>
    </source>
</evidence>